<reference evidence="1 2" key="1">
    <citation type="journal article" date="2012" name="Genome Biol.">
        <title>Genome and low-iron response of an oceanic diatom adapted to chronic iron limitation.</title>
        <authorList>
            <person name="Lommer M."/>
            <person name="Specht M."/>
            <person name="Roy A.S."/>
            <person name="Kraemer L."/>
            <person name="Andreson R."/>
            <person name="Gutowska M.A."/>
            <person name="Wolf J."/>
            <person name="Bergner S.V."/>
            <person name="Schilhabel M.B."/>
            <person name="Klostermeier U.C."/>
            <person name="Beiko R.G."/>
            <person name="Rosenstiel P."/>
            <person name="Hippler M."/>
            <person name="Laroche J."/>
        </authorList>
    </citation>
    <scope>NUCLEOTIDE SEQUENCE [LARGE SCALE GENOMIC DNA]</scope>
    <source>
        <strain evidence="1 2">CCMP1005</strain>
    </source>
</reference>
<feature type="non-terminal residue" evidence="1">
    <location>
        <position position="1"/>
    </location>
</feature>
<dbReference type="OrthoDB" id="420380at2759"/>
<name>K0T017_THAOC</name>
<gene>
    <name evidence="1" type="ORF">THAOC_06526</name>
</gene>
<dbReference type="EMBL" id="AGNL01006518">
    <property type="protein sequence ID" value="EJK71983.1"/>
    <property type="molecule type" value="Genomic_DNA"/>
</dbReference>
<sequence>YDPTRAGLFCFIHKTPTAPQIARRSMVGARSSTARSGRQISGCGTPLVAVSTTCSLLLNASQSIYLTYQRLYSGLGFPGSPKNQHVVEKNRSQGKVAENVGQKKASFINSKKDPAMKRAKLLFQDTFWGQLGWGDPPLNVNTFHGHQWNVQVDGQVVKTFIIDNSPSQAYTI</sequence>
<organism evidence="1 2">
    <name type="scientific">Thalassiosira oceanica</name>
    <name type="common">Marine diatom</name>
    <dbReference type="NCBI Taxonomy" id="159749"/>
    <lineage>
        <taxon>Eukaryota</taxon>
        <taxon>Sar</taxon>
        <taxon>Stramenopiles</taxon>
        <taxon>Ochrophyta</taxon>
        <taxon>Bacillariophyta</taxon>
        <taxon>Coscinodiscophyceae</taxon>
        <taxon>Thalassiosirophycidae</taxon>
        <taxon>Thalassiosirales</taxon>
        <taxon>Thalassiosiraceae</taxon>
        <taxon>Thalassiosira</taxon>
    </lineage>
</organism>
<protein>
    <submittedName>
        <fullName evidence="1">Uncharacterized protein</fullName>
    </submittedName>
</protein>
<keyword evidence="2" id="KW-1185">Reference proteome</keyword>
<evidence type="ECO:0000313" key="1">
    <source>
        <dbReference type="EMBL" id="EJK71983.1"/>
    </source>
</evidence>
<accession>K0T017</accession>
<evidence type="ECO:0000313" key="2">
    <source>
        <dbReference type="Proteomes" id="UP000266841"/>
    </source>
</evidence>
<comment type="caution">
    <text evidence="1">The sequence shown here is derived from an EMBL/GenBank/DDBJ whole genome shotgun (WGS) entry which is preliminary data.</text>
</comment>
<dbReference type="AlphaFoldDB" id="K0T017"/>
<proteinExistence type="predicted"/>
<dbReference type="Proteomes" id="UP000266841">
    <property type="component" value="Unassembled WGS sequence"/>
</dbReference>